<dbReference type="Proteomes" id="UP001516400">
    <property type="component" value="Unassembled WGS sequence"/>
</dbReference>
<dbReference type="PROSITE" id="PS51184">
    <property type="entry name" value="JMJC"/>
    <property type="match status" value="1"/>
</dbReference>
<dbReference type="EMBL" id="JABFTP020000185">
    <property type="protein sequence ID" value="KAL3288978.1"/>
    <property type="molecule type" value="Genomic_DNA"/>
</dbReference>
<dbReference type="InterPro" id="IPR003347">
    <property type="entry name" value="JmjC_dom"/>
</dbReference>
<dbReference type="PANTHER" id="PTHR12461:SF106">
    <property type="entry name" value="BIFUNCTIONAL PEPTIDASE AND ARGINYL-HYDROXYLASE JMJD5"/>
    <property type="match status" value="1"/>
</dbReference>
<evidence type="ECO:0000256" key="6">
    <source>
        <dbReference type="ARBA" id="ARBA00023242"/>
    </source>
</evidence>
<comment type="cofactor">
    <cofactor evidence="1">
        <name>Fe(2+)</name>
        <dbReference type="ChEBI" id="CHEBI:29033"/>
    </cofactor>
</comment>
<evidence type="ECO:0000313" key="8">
    <source>
        <dbReference type="EMBL" id="KAL3288978.1"/>
    </source>
</evidence>
<sequence length="419" mass="49036">MECTLVKKLISKTLKIIKVRDELKTSIKISNSHICNRLHKCFCKIFENREVTTKILLDIESILDYVEDEINIGHWSKVPLDLRRTYTIASFIKMVLCLKFHKNNIDINKLREILRCIDKGLLLGAPLKNNPELLTKAATILSKSIHEHFPEHSLIIESESGGDLKSDEVCNQPQFMFSNIDALEIDFITLPSLEHFSVYFRNQHPLKLQGCIDHWPARTKWKNIEYLIEMAGDRTVPVEIGTQYVDENWSQKLMTLKEFIEKYYIKKEDCIGYLAQHNLFDQIPELKKDIGIPEYCTLCEDYDNFCDPEINCWFGPGGTVSSLHYDPKHNLLAQIYGTKQVLLFAPSDTQFLYPYEETLLRNTSQVDPMMPNLELYPNFKKAKMYKCLLNEGEVLYIPKKWWHHVIALDRSFSVSFWWQ</sequence>
<dbReference type="GO" id="GO:0005634">
    <property type="term" value="C:nucleus"/>
    <property type="evidence" value="ECO:0007669"/>
    <property type="project" value="UniProtKB-SubCell"/>
</dbReference>
<evidence type="ECO:0000256" key="3">
    <source>
        <dbReference type="ARBA" id="ARBA00022723"/>
    </source>
</evidence>
<reference evidence="8 9" key="1">
    <citation type="journal article" date="2021" name="BMC Biol.">
        <title>Horizontally acquired antibacterial genes associated with adaptive radiation of ladybird beetles.</title>
        <authorList>
            <person name="Li H.S."/>
            <person name="Tang X.F."/>
            <person name="Huang Y.H."/>
            <person name="Xu Z.Y."/>
            <person name="Chen M.L."/>
            <person name="Du X.Y."/>
            <person name="Qiu B.Y."/>
            <person name="Chen P.T."/>
            <person name="Zhang W."/>
            <person name="Slipinski A."/>
            <person name="Escalona H.E."/>
            <person name="Waterhouse R.M."/>
            <person name="Zwick A."/>
            <person name="Pang H."/>
        </authorList>
    </citation>
    <scope>NUCLEOTIDE SEQUENCE [LARGE SCALE GENOMIC DNA]</scope>
    <source>
        <strain evidence="8">SYSU2018</strain>
    </source>
</reference>
<keyword evidence="5" id="KW-0408">Iron</keyword>
<feature type="domain" description="JmjC" evidence="7">
    <location>
        <begin position="272"/>
        <end position="419"/>
    </location>
</feature>
<evidence type="ECO:0000256" key="2">
    <source>
        <dbReference type="ARBA" id="ARBA00004123"/>
    </source>
</evidence>
<keyword evidence="6" id="KW-0539">Nucleus</keyword>
<keyword evidence="3" id="KW-0479">Metal-binding</keyword>
<protein>
    <recommendedName>
        <fullName evidence="7">JmjC domain-containing protein</fullName>
    </recommendedName>
</protein>
<keyword evidence="4" id="KW-0560">Oxidoreductase</keyword>
<organism evidence="8 9">
    <name type="scientific">Cryptolaemus montrouzieri</name>
    <dbReference type="NCBI Taxonomy" id="559131"/>
    <lineage>
        <taxon>Eukaryota</taxon>
        <taxon>Metazoa</taxon>
        <taxon>Ecdysozoa</taxon>
        <taxon>Arthropoda</taxon>
        <taxon>Hexapoda</taxon>
        <taxon>Insecta</taxon>
        <taxon>Pterygota</taxon>
        <taxon>Neoptera</taxon>
        <taxon>Endopterygota</taxon>
        <taxon>Coleoptera</taxon>
        <taxon>Polyphaga</taxon>
        <taxon>Cucujiformia</taxon>
        <taxon>Coccinelloidea</taxon>
        <taxon>Coccinellidae</taxon>
        <taxon>Scymninae</taxon>
        <taxon>Scymnini</taxon>
        <taxon>Cryptolaemus</taxon>
    </lineage>
</organism>
<dbReference type="GO" id="GO:0046872">
    <property type="term" value="F:metal ion binding"/>
    <property type="evidence" value="ECO:0007669"/>
    <property type="project" value="UniProtKB-KW"/>
</dbReference>
<comment type="caution">
    <text evidence="8">The sequence shown here is derived from an EMBL/GenBank/DDBJ whole genome shotgun (WGS) entry which is preliminary data.</text>
</comment>
<gene>
    <name evidence="8" type="ORF">HHI36_003421</name>
</gene>
<dbReference type="AlphaFoldDB" id="A0ABD2PDC6"/>
<accession>A0ABD2PDC6</accession>
<name>A0ABD2PDC6_9CUCU</name>
<evidence type="ECO:0000313" key="9">
    <source>
        <dbReference type="Proteomes" id="UP001516400"/>
    </source>
</evidence>
<dbReference type="SMART" id="SM00558">
    <property type="entry name" value="JmjC"/>
    <property type="match status" value="1"/>
</dbReference>
<proteinExistence type="predicted"/>
<evidence type="ECO:0000256" key="1">
    <source>
        <dbReference type="ARBA" id="ARBA00001954"/>
    </source>
</evidence>
<dbReference type="InterPro" id="IPR041667">
    <property type="entry name" value="Cupin_8"/>
</dbReference>
<comment type="subcellular location">
    <subcellularLocation>
        <location evidence="2">Nucleus</location>
    </subcellularLocation>
</comment>
<dbReference type="PANTHER" id="PTHR12461">
    <property type="entry name" value="HYPOXIA-INDUCIBLE FACTOR 1 ALPHA INHIBITOR-RELATED"/>
    <property type="match status" value="1"/>
</dbReference>
<dbReference type="Gene3D" id="2.60.120.650">
    <property type="entry name" value="Cupin"/>
    <property type="match status" value="1"/>
</dbReference>
<evidence type="ECO:0000256" key="4">
    <source>
        <dbReference type="ARBA" id="ARBA00023002"/>
    </source>
</evidence>
<keyword evidence="9" id="KW-1185">Reference proteome</keyword>
<evidence type="ECO:0000256" key="5">
    <source>
        <dbReference type="ARBA" id="ARBA00023004"/>
    </source>
</evidence>
<dbReference type="GO" id="GO:0016491">
    <property type="term" value="F:oxidoreductase activity"/>
    <property type="evidence" value="ECO:0007669"/>
    <property type="project" value="UniProtKB-KW"/>
</dbReference>
<dbReference type="SUPFAM" id="SSF51197">
    <property type="entry name" value="Clavaminate synthase-like"/>
    <property type="match status" value="1"/>
</dbReference>
<dbReference type="Pfam" id="PF13621">
    <property type="entry name" value="Cupin_8"/>
    <property type="match status" value="1"/>
</dbReference>
<evidence type="ECO:0000259" key="7">
    <source>
        <dbReference type="PROSITE" id="PS51184"/>
    </source>
</evidence>